<sequence>MPRSLFGTLFRAVGRIIAGAPVLALFVVVAMLVALFGAVLLLTNSDPTDSTPTSPTVTTTRNCAPFACTVG</sequence>
<reference evidence="2 3" key="1">
    <citation type="submission" date="2021-03" db="EMBL/GenBank/DDBJ databases">
        <title>Sequencing the genomes of 1000 actinobacteria strains.</title>
        <authorList>
            <person name="Klenk H.-P."/>
        </authorList>
    </citation>
    <scope>NUCLEOTIDE SEQUENCE [LARGE SCALE GENOMIC DNA]</scope>
    <source>
        <strain evidence="2 3">DSM 45516</strain>
    </source>
</reference>
<protein>
    <submittedName>
        <fullName evidence="2">Uncharacterized protein</fullName>
    </submittedName>
</protein>
<evidence type="ECO:0000313" key="3">
    <source>
        <dbReference type="Proteomes" id="UP001519325"/>
    </source>
</evidence>
<gene>
    <name evidence="2" type="ORF">BJ987_006048</name>
</gene>
<evidence type="ECO:0000313" key="2">
    <source>
        <dbReference type="EMBL" id="MBP2193147.1"/>
    </source>
</evidence>
<proteinExistence type="predicted"/>
<comment type="caution">
    <text evidence="2">The sequence shown here is derived from an EMBL/GenBank/DDBJ whole genome shotgun (WGS) entry which is preliminary data.</text>
</comment>
<keyword evidence="1" id="KW-0472">Membrane</keyword>
<name>A0ABS4QN65_9NOCA</name>
<keyword evidence="3" id="KW-1185">Reference proteome</keyword>
<organism evidence="2 3">
    <name type="scientific">Nocardia goodfellowii</name>
    <dbReference type="NCBI Taxonomy" id="882446"/>
    <lineage>
        <taxon>Bacteria</taxon>
        <taxon>Bacillati</taxon>
        <taxon>Actinomycetota</taxon>
        <taxon>Actinomycetes</taxon>
        <taxon>Mycobacteriales</taxon>
        <taxon>Nocardiaceae</taxon>
        <taxon>Nocardia</taxon>
    </lineage>
</organism>
<feature type="transmembrane region" description="Helical" evidence="1">
    <location>
        <begin position="12"/>
        <end position="42"/>
    </location>
</feature>
<keyword evidence="1" id="KW-0812">Transmembrane</keyword>
<keyword evidence="1" id="KW-1133">Transmembrane helix</keyword>
<dbReference type="EMBL" id="JAGGMR010000001">
    <property type="protein sequence ID" value="MBP2193147.1"/>
    <property type="molecule type" value="Genomic_DNA"/>
</dbReference>
<dbReference type="Proteomes" id="UP001519325">
    <property type="component" value="Unassembled WGS sequence"/>
</dbReference>
<dbReference type="RefSeq" id="WP_209896441.1">
    <property type="nucleotide sequence ID" value="NZ_JAGGMR010000001.1"/>
</dbReference>
<evidence type="ECO:0000256" key="1">
    <source>
        <dbReference type="SAM" id="Phobius"/>
    </source>
</evidence>
<accession>A0ABS4QN65</accession>